<name>A0ABV6YXG3_UNCC1</name>
<feature type="domain" description="Peptidase S26" evidence="7">
    <location>
        <begin position="19"/>
        <end position="173"/>
    </location>
</feature>
<dbReference type="PANTHER" id="PTHR43390">
    <property type="entry name" value="SIGNAL PEPTIDASE I"/>
    <property type="match status" value="1"/>
</dbReference>
<protein>
    <recommendedName>
        <fullName evidence="3 6">Signal peptidase I</fullName>
        <ecNumber evidence="3 6">3.4.21.89</ecNumber>
    </recommendedName>
</protein>
<dbReference type="InterPro" id="IPR019756">
    <property type="entry name" value="Pept_S26A_signal_pept_1_Ser-AS"/>
</dbReference>
<evidence type="ECO:0000256" key="2">
    <source>
        <dbReference type="ARBA" id="ARBA00009370"/>
    </source>
</evidence>
<dbReference type="CDD" id="cd06530">
    <property type="entry name" value="S26_SPase_I"/>
    <property type="match status" value="1"/>
</dbReference>
<dbReference type="InterPro" id="IPR019758">
    <property type="entry name" value="Pept_S26A_signal_pept_1_CS"/>
</dbReference>
<evidence type="ECO:0000256" key="1">
    <source>
        <dbReference type="ARBA" id="ARBA00000677"/>
    </source>
</evidence>
<evidence type="ECO:0000256" key="3">
    <source>
        <dbReference type="ARBA" id="ARBA00013208"/>
    </source>
</evidence>
<comment type="catalytic activity">
    <reaction evidence="1 6">
        <text>Cleavage of hydrophobic, N-terminal signal or leader sequences from secreted and periplasmic proteins.</text>
        <dbReference type="EC" id="3.4.21.89"/>
    </reaction>
</comment>
<keyword evidence="6" id="KW-0472">Membrane</keyword>
<keyword evidence="5 6" id="KW-0378">Hydrolase</keyword>
<proteinExistence type="inferred from homology"/>
<reference evidence="8 9" key="1">
    <citation type="submission" date="2024-09" db="EMBL/GenBank/DDBJ databases">
        <title>Laminarin stimulates single cell rates of sulfate reduction while oxygen inhibits transcriptomic activity in coastal marine sediment.</title>
        <authorList>
            <person name="Lindsay M."/>
            <person name="Orcutt B."/>
            <person name="Emerson D."/>
            <person name="Stepanauskas R."/>
            <person name="D'Angelo T."/>
        </authorList>
    </citation>
    <scope>NUCLEOTIDE SEQUENCE [LARGE SCALE GENOMIC DNA]</scope>
    <source>
        <strain evidence="8">SAG AM-311-K15</strain>
    </source>
</reference>
<evidence type="ECO:0000256" key="5">
    <source>
        <dbReference type="ARBA" id="ARBA00022801"/>
    </source>
</evidence>
<comment type="subcellular location">
    <subcellularLocation>
        <location evidence="6">Membrane</location>
        <topology evidence="6">Single-pass type II membrane protein</topology>
    </subcellularLocation>
</comment>
<dbReference type="EC" id="3.4.21.89" evidence="3 6"/>
<dbReference type="PANTHER" id="PTHR43390:SF1">
    <property type="entry name" value="CHLOROPLAST PROCESSING PEPTIDASE"/>
    <property type="match status" value="1"/>
</dbReference>
<evidence type="ECO:0000256" key="4">
    <source>
        <dbReference type="ARBA" id="ARBA00022670"/>
    </source>
</evidence>
<dbReference type="SUPFAM" id="SSF51306">
    <property type="entry name" value="LexA/Signal peptidase"/>
    <property type="match status" value="1"/>
</dbReference>
<dbReference type="Proteomes" id="UP001594351">
    <property type="component" value="Unassembled WGS sequence"/>
</dbReference>
<dbReference type="PROSITE" id="PS00501">
    <property type="entry name" value="SPASE_I_1"/>
    <property type="match status" value="1"/>
</dbReference>
<dbReference type="PROSITE" id="PS00761">
    <property type="entry name" value="SPASE_I_3"/>
    <property type="match status" value="1"/>
</dbReference>
<comment type="similarity">
    <text evidence="2 6">Belongs to the peptidase S26 family.</text>
</comment>
<dbReference type="InterPro" id="IPR036286">
    <property type="entry name" value="LexA/Signal_pep-like_sf"/>
</dbReference>
<dbReference type="EMBL" id="JBHPBY010000132">
    <property type="protein sequence ID" value="MFC1850894.1"/>
    <property type="molecule type" value="Genomic_DNA"/>
</dbReference>
<keyword evidence="6" id="KW-1133">Transmembrane helix</keyword>
<dbReference type="PRINTS" id="PR00727">
    <property type="entry name" value="LEADERPTASE"/>
</dbReference>
<dbReference type="Gene3D" id="2.10.109.10">
    <property type="entry name" value="Umud Fragment, subunit A"/>
    <property type="match status" value="1"/>
</dbReference>
<feature type="transmembrane region" description="Helical" evidence="6">
    <location>
        <begin position="24"/>
        <end position="44"/>
    </location>
</feature>
<gene>
    <name evidence="8" type="primary">lepB</name>
    <name evidence="8" type="ORF">ACFL27_11930</name>
</gene>
<dbReference type="GO" id="GO:0009003">
    <property type="term" value="F:signal peptidase activity"/>
    <property type="evidence" value="ECO:0007669"/>
    <property type="project" value="UniProtKB-EC"/>
</dbReference>
<evidence type="ECO:0000313" key="8">
    <source>
        <dbReference type="EMBL" id="MFC1850894.1"/>
    </source>
</evidence>
<comment type="caution">
    <text evidence="8">The sequence shown here is derived from an EMBL/GenBank/DDBJ whole genome shotgun (WGS) entry which is preliminary data.</text>
</comment>
<dbReference type="Pfam" id="PF10502">
    <property type="entry name" value="Peptidase_S26"/>
    <property type="match status" value="1"/>
</dbReference>
<dbReference type="InterPro" id="IPR000223">
    <property type="entry name" value="Pept_S26A_signal_pept_1"/>
</dbReference>
<dbReference type="NCBIfam" id="TIGR02227">
    <property type="entry name" value="sigpep_I_bact"/>
    <property type="match status" value="1"/>
</dbReference>
<dbReference type="InterPro" id="IPR019533">
    <property type="entry name" value="Peptidase_S26"/>
</dbReference>
<accession>A0ABV6YXG3</accession>
<keyword evidence="4 6" id="KW-0645">Protease</keyword>
<sequence>MSLKLPQISREIILKHTKELGREIFVIGMAMLLFITFVMQTYAIEGSSMEPTLQSGQRVIAEKVSYRFQTIETGDVVILFFPPEPTKTFVKRVLACPDDVLEINNGIPVVNGTPLTEEYIDPTLRSYEKIGPIRVPAGYYFVMGDHRNASYDSRHFGFVPQKYITGRVVFRIWPLSEISIIE</sequence>
<keyword evidence="9" id="KW-1185">Reference proteome</keyword>
<keyword evidence="6" id="KW-0812">Transmembrane</keyword>
<organism evidence="8 9">
    <name type="scientific">candidate division CSSED10-310 bacterium</name>
    <dbReference type="NCBI Taxonomy" id="2855610"/>
    <lineage>
        <taxon>Bacteria</taxon>
        <taxon>Bacteria division CSSED10-310</taxon>
    </lineage>
</organism>
<evidence type="ECO:0000259" key="7">
    <source>
        <dbReference type="Pfam" id="PF10502"/>
    </source>
</evidence>
<evidence type="ECO:0000256" key="6">
    <source>
        <dbReference type="RuleBase" id="RU362042"/>
    </source>
</evidence>
<evidence type="ECO:0000313" key="9">
    <source>
        <dbReference type="Proteomes" id="UP001594351"/>
    </source>
</evidence>